<dbReference type="Proteomes" id="UP000232323">
    <property type="component" value="Unassembled WGS sequence"/>
</dbReference>
<dbReference type="InterPro" id="IPR040673">
    <property type="entry name" value="CCDC81_HU_dom_2"/>
</dbReference>
<dbReference type="InterPro" id="IPR026295">
    <property type="entry name" value="CCD81"/>
</dbReference>
<dbReference type="PANTHER" id="PTHR14362">
    <property type="entry name" value="COILED-COIL DOMAIN-CONTAINING PROTEIN 81"/>
    <property type="match status" value="1"/>
</dbReference>
<dbReference type="Pfam" id="PF14908">
    <property type="entry name" value="HU-CCDC81_euk_1"/>
    <property type="match status" value="1"/>
</dbReference>
<keyword evidence="1" id="KW-0472">Membrane</keyword>
<sequence length="793" mass="88290">MEGYNYNSILNSDLLVSEVSSGTFCFKNKIKAGTVKLLWDKLAFFIADTLKSQKGVLLPNLGSFRVGPVIGENRKKIRVQFALLDGRYGAVSQERSKYNIGGKAPIVQPNYGVLSASAAVHRGTGQRLVAELLQRLGIHILSSRAVRVEFPGLGRLVTNRAGRIEFVFDSILLEHFERELYAVVKEMDYSPEDFLIQKGLQAVHLDNPPMLKSPVSRPVSALRGVNKAEPTVPGNVHAPYKEGLLAVLKLCRASDRTQSGSIPRLRLEQWLHQECRPLLLALDGATLFTLLDKNSLGSTSKQIMYKSFLNALEAALATATAKQATGMTEQAWQHTSPEFMEGGGECAQKIEKEMSAADLVSQPVAEVDEPDADQYLHYCQNQLSPRSRADYDAFNRAHFERLYSAQGRAGRRAVTPKVGEEPLNLQEYQAVRAATPLRSPPDVSRAKERDVQRNLAPQAWAAAVDPPRAYVHSPQVLKILHPSPQDKHHTTPTSHHKPRTPSAFYQQQGYDILAPPPPLPGNYKLKDVIEKMPVVSQYDISRESDPDTKAQLKAQYAAALTEGWSKQIQEKSELEDVLIQKEKAWPFAPTGVPMDKRPVSAISRPQTSPRRLYSGLRLKRDKEHSQRGLSRYFFPLSPYRPPDEWQEPSTEWQFRYLSVNSPSTITLTVAVHPGNGRALVHVVEGMSEEEPNSAFVLGLQVDRYFPVEISRQTSTSWSSVVANEEAFFTQMEDHIVKPLNLALGSAPAGQSDEKRSKEDWPQAFSVTNPTLMLSVLAVVTAVVYMSISRSSRT</sequence>
<feature type="domain" description="CCDC81 HU" evidence="2">
    <location>
        <begin position="16"/>
        <end position="74"/>
    </location>
</feature>
<dbReference type="AlphaFoldDB" id="A0A250X4B7"/>
<name>A0A250X4B7_9CHLO</name>
<accession>A0A250X4B7</accession>
<organism evidence="4 5">
    <name type="scientific">Chlamydomonas eustigma</name>
    <dbReference type="NCBI Taxonomy" id="1157962"/>
    <lineage>
        <taxon>Eukaryota</taxon>
        <taxon>Viridiplantae</taxon>
        <taxon>Chlorophyta</taxon>
        <taxon>core chlorophytes</taxon>
        <taxon>Chlorophyceae</taxon>
        <taxon>CS clade</taxon>
        <taxon>Chlamydomonadales</taxon>
        <taxon>Chlamydomonadaceae</taxon>
        <taxon>Chlamydomonas</taxon>
    </lineage>
</organism>
<evidence type="ECO:0000313" key="5">
    <source>
        <dbReference type="Proteomes" id="UP000232323"/>
    </source>
</evidence>
<keyword evidence="1" id="KW-0812">Transmembrane</keyword>
<reference evidence="4 5" key="1">
    <citation type="submission" date="2017-08" db="EMBL/GenBank/DDBJ databases">
        <title>Acidophilic green algal genome provides insights into adaptation to an acidic environment.</title>
        <authorList>
            <person name="Hirooka S."/>
            <person name="Hirose Y."/>
            <person name="Kanesaki Y."/>
            <person name="Higuchi S."/>
            <person name="Fujiwara T."/>
            <person name="Onuma R."/>
            <person name="Era A."/>
            <person name="Ohbayashi R."/>
            <person name="Uzuka A."/>
            <person name="Nozaki H."/>
            <person name="Yoshikawa H."/>
            <person name="Miyagishima S.Y."/>
        </authorList>
    </citation>
    <scope>NUCLEOTIDE SEQUENCE [LARGE SCALE GENOMIC DNA]</scope>
    <source>
        <strain evidence="4 5">NIES-2499</strain>
    </source>
</reference>
<keyword evidence="1" id="KW-1133">Transmembrane helix</keyword>
<gene>
    <name evidence="4" type="ORF">CEUSTIGMA_g5175.t1</name>
</gene>
<dbReference type="EMBL" id="BEGY01000026">
    <property type="protein sequence ID" value="GAX77732.1"/>
    <property type="molecule type" value="Genomic_DNA"/>
</dbReference>
<comment type="caution">
    <text evidence="4">The sequence shown here is derived from an EMBL/GenBank/DDBJ whole genome shotgun (WGS) entry which is preliminary data.</text>
</comment>
<dbReference type="GO" id="GO:0005815">
    <property type="term" value="C:microtubule organizing center"/>
    <property type="evidence" value="ECO:0007669"/>
    <property type="project" value="TreeGrafter"/>
</dbReference>
<evidence type="ECO:0000259" key="2">
    <source>
        <dbReference type="Pfam" id="PF14908"/>
    </source>
</evidence>
<evidence type="ECO:0000256" key="1">
    <source>
        <dbReference type="SAM" id="Phobius"/>
    </source>
</evidence>
<dbReference type="Pfam" id="PF18289">
    <property type="entry name" value="HU-CCDC81_euk_2"/>
    <property type="match status" value="1"/>
</dbReference>
<evidence type="ECO:0000259" key="3">
    <source>
        <dbReference type="Pfam" id="PF18289"/>
    </source>
</evidence>
<evidence type="ECO:0000313" key="4">
    <source>
        <dbReference type="EMBL" id="GAX77732.1"/>
    </source>
</evidence>
<dbReference type="PANTHER" id="PTHR14362:SF2">
    <property type="entry name" value="COILED-COIL DOMAIN-CONTAINING PROTEIN 81"/>
    <property type="match status" value="1"/>
</dbReference>
<feature type="domain" description="CCDC81 HU" evidence="3">
    <location>
        <begin position="105"/>
        <end position="176"/>
    </location>
</feature>
<dbReference type="OrthoDB" id="125906at2759"/>
<dbReference type="InterPro" id="IPR028034">
    <property type="entry name" value="HU-CCDC81"/>
</dbReference>
<protein>
    <submittedName>
        <fullName evidence="4">Uncharacterized protein</fullName>
    </submittedName>
</protein>
<feature type="transmembrane region" description="Helical" evidence="1">
    <location>
        <begin position="771"/>
        <end position="787"/>
    </location>
</feature>
<proteinExistence type="predicted"/>
<keyword evidence="5" id="KW-1185">Reference proteome</keyword>